<keyword evidence="5" id="KW-0679">Respiratory chain</keyword>
<evidence type="ECO:0000256" key="12">
    <source>
        <dbReference type="ARBA" id="ARBA00023075"/>
    </source>
</evidence>
<feature type="transmembrane region" description="Helical" evidence="16">
    <location>
        <begin position="176"/>
        <end position="205"/>
    </location>
</feature>
<name>Q9G8V7_RHDSA</name>
<dbReference type="PANTHER" id="PTHR42829:SF2">
    <property type="entry name" value="NADH-UBIQUINONE OXIDOREDUCTASE CHAIN 5"/>
    <property type="match status" value="1"/>
</dbReference>
<dbReference type="GO" id="GO:0008137">
    <property type="term" value="F:NADH dehydrogenase (ubiquinone) activity"/>
    <property type="evidence" value="ECO:0007669"/>
    <property type="project" value="UniProtKB-EC"/>
</dbReference>
<dbReference type="InterPro" id="IPR001750">
    <property type="entry name" value="ND/Mrp_TM"/>
</dbReference>
<feature type="transmembrane region" description="Helical" evidence="16">
    <location>
        <begin position="515"/>
        <end position="536"/>
    </location>
</feature>
<feature type="transmembrane region" description="Helical" evidence="16">
    <location>
        <begin position="419"/>
        <end position="442"/>
    </location>
</feature>
<feature type="transmembrane region" description="Helical" evidence="16">
    <location>
        <begin position="486"/>
        <end position="503"/>
    </location>
</feature>
<dbReference type="GO" id="GO:0015990">
    <property type="term" value="P:electron transport coupled proton transport"/>
    <property type="evidence" value="ECO:0007669"/>
    <property type="project" value="TreeGrafter"/>
</dbReference>
<dbReference type="InterPro" id="IPR003945">
    <property type="entry name" value="NU5C-like"/>
</dbReference>
<dbReference type="GO" id="GO:0005743">
    <property type="term" value="C:mitochondrial inner membrane"/>
    <property type="evidence" value="ECO:0007669"/>
    <property type="project" value="UniProtKB-SubCell"/>
</dbReference>
<dbReference type="EMBL" id="AF288090">
    <property type="protein sequence ID" value="AAG17740.1"/>
    <property type="molecule type" value="Genomic_DNA"/>
</dbReference>
<evidence type="ECO:0000256" key="14">
    <source>
        <dbReference type="ARBA" id="ARBA00023136"/>
    </source>
</evidence>
<dbReference type="PRINTS" id="PR01435">
    <property type="entry name" value="NPOXDRDTASE5"/>
</dbReference>
<feature type="transmembrane region" description="Helical" evidence="16">
    <location>
        <begin position="111"/>
        <end position="130"/>
    </location>
</feature>
<keyword evidence="13 16" id="KW-0496">Mitochondrion</keyword>
<keyword evidence="10 16" id="KW-1133">Transmembrane helix</keyword>
<keyword evidence="6 16" id="KW-0812">Transmembrane</keyword>
<comment type="similarity">
    <text evidence="16">Belongs to the complex I subunit 5 family.</text>
</comment>
<evidence type="ECO:0000256" key="15">
    <source>
        <dbReference type="ARBA" id="ARBA00049551"/>
    </source>
</evidence>
<evidence type="ECO:0000256" key="3">
    <source>
        <dbReference type="ARBA" id="ARBA00021096"/>
    </source>
</evidence>
<dbReference type="AlphaFoldDB" id="Q9G8V7"/>
<keyword evidence="12 16" id="KW-0830">Ubiquinone</keyword>
<dbReference type="InterPro" id="IPR001516">
    <property type="entry name" value="Proton_antipo_N"/>
</dbReference>
<feature type="domain" description="NADH-Ubiquinone oxidoreductase (complex I) chain 5 N-terminal" evidence="18">
    <location>
        <begin position="64"/>
        <end position="114"/>
    </location>
</feature>
<evidence type="ECO:0000256" key="9">
    <source>
        <dbReference type="ARBA" id="ARBA00022982"/>
    </source>
</evidence>
<protein>
    <recommendedName>
        <fullName evidence="3 16">NADH-ubiquinone oxidoreductase chain 5</fullName>
        <ecNumber evidence="2 16">7.1.1.2</ecNumber>
    </recommendedName>
</protein>
<evidence type="ECO:0000259" key="17">
    <source>
        <dbReference type="Pfam" id="PF00361"/>
    </source>
</evidence>
<dbReference type="PRINTS" id="PR01434">
    <property type="entry name" value="NADHDHGNASE5"/>
</dbReference>
<dbReference type="EC" id="7.1.1.2" evidence="2 16"/>
<feature type="transmembrane region" description="Helical" evidence="16">
    <location>
        <begin position="283"/>
        <end position="304"/>
    </location>
</feature>
<geneLocation type="mitochondrion" evidence="20"/>
<evidence type="ECO:0000256" key="2">
    <source>
        <dbReference type="ARBA" id="ARBA00012944"/>
    </source>
</evidence>
<keyword evidence="14 16" id="KW-0472">Membrane</keyword>
<dbReference type="GO" id="GO:0042773">
    <property type="term" value="P:ATP synthesis coupled electron transport"/>
    <property type="evidence" value="ECO:0007669"/>
    <property type="project" value="InterPro"/>
</dbReference>
<proteinExistence type="inferred from homology"/>
<dbReference type="Pfam" id="PF06455">
    <property type="entry name" value="NADH5_C"/>
    <property type="match status" value="1"/>
</dbReference>
<feature type="transmembrane region" description="Helical" evidence="16">
    <location>
        <begin position="646"/>
        <end position="664"/>
    </location>
</feature>
<dbReference type="PANTHER" id="PTHR42829">
    <property type="entry name" value="NADH-UBIQUINONE OXIDOREDUCTASE CHAIN 5"/>
    <property type="match status" value="1"/>
</dbReference>
<evidence type="ECO:0000256" key="6">
    <source>
        <dbReference type="ARBA" id="ARBA00022692"/>
    </source>
</evidence>
<feature type="transmembrane region" description="Helical" evidence="16">
    <location>
        <begin position="462"/>
        <end position="480"/>
    </location>
</feature>
<comment type="subcellular location">
    <subcellularLocation>
        <location evidence="1">Mitochondrion inner membrane</location>
        <topology evidence="1">Multi-pass membrane protein</topology>
    </subcellularLocation>
</comment>
<dbReference type="Pfam" id="PF00361">
    <property type="entry name" value="Proton_antipo_M"/>
    <property type="match status" value="1"/>
</dbReference>
<keyword evidence="7" id="KW-0999">Mitochondrion inner membrane</keyword>
<dbReference type="GO" id="GO:0003954">
    <property type="term" value="F:NADH dehydrogenase activity"/>
    <property type="evidence" value="ECO:0007669"/>
    <property type="project" value="TreeGrafter"/>
</dbReference>
<feature type="transmembrane region" description="Helical" evidence="16">
    <location>
        <begin position="311"/>
        <end position="333"/>
    </location>
</feature>
<sequence length="665" mass="75473">MYLIILYLPLISCIISGFFGRFLTPKGVGFFSTTCIFFSFLISLFGFFEVGLSNCFCYVKLLSWIDCVFFDACWGFIFDSLSISMCCVVTLISGLVHLYSTVYMSHDPHQIRFMSYLSLFTFFMLMLVTSDNFLQLFFGWEGVGLCSFLLINFWFTRLQANKAAIKAMVVNRIGDIGLALSIFFLFNTFKSVDFAVIFCLIPHFFDSNVFFLTFQNNVVVFASALLFLAAIGKSAQLGLHTWLPDAMEGPTPVSALIHAATMVTAGVFLIIRCSPIFEFSPEILFIVVFLGSATCFFAGTIGLVQNDAKKIIAYSTCSQLGYMFFACGLSNYSVGFFHLFNHAFFKALLFLSAGSIIHALNNEQDLRKMGGLLKVLPLTYSVFVIGSLALMGTPFLAGFYSKDIILETAFVRYNLIGSFAFWIGCFAAFFTSFYSIRLLYLVFLIRPNGFKASYQGIHEPNFGMLFPLILLSIFSIFIGFLTRELFIGFGTPFWSSSIFVLPVNTTTLDFEFMPIFYKLLPLGFSFSGAAFSFILYKNLGVVFYNYNYSKIFIKIYTFLNKKWFFDKLQNEIVASFLLKMGFQITYKQIDKGLIELIGPLGFSNFFLFLSEKITKLQSGFIHQYATIFFSGLIFVLIKIMLTFSFLFFPDLNLCIFFLLGIIFFQ</sequence>
<reference evidence="20" key="1">
    <citation type="submission" date="2000-07" db="EMBL/GenBank/DDBJ databases">
        <title>Algae with secondary chloroplasts have mitochondria that originate from the host.</title>
        <authorList>
            <person name="Burger G."/>
            <person name="Lang B.F."/>
            <person name="Maier U.G."/>
            <person name="McFadden G.I."/>
            <person name="Gray W.M.M.W."/>
        </authorList>
    </citation>
    <scope>NUCLEOTIDE SEQUENCE</scope>
</reference>
<gene>
    <name evidence="20" type="primary">nad5</name>
</gene>
<dbReference type="Pfam" id="PF00662">
    <property type="entry name" value="Proton_antipo_N"/>
    <property type="match status" value="1"/>
</dbReference>
<dbReference type="GeneID" id="801212"/>
<feature type="transmembrane region" description="Helical" evidence="16">
    <location>
        <begin position="68"/>
        <end position="99"/>
    </location>
</feature>
<keyword evidence="11 16" id="KW-0520">NAD</keyword>
<accession>Q9G8V7</accession>
<evidence type="ECO:0000256" key="11">
    <source>
        <dbReference type="ARBA" id="ARBA00023027"/>
    </source>
</evidence>
<evidence type="ECO:0000313" key="20">
    <source>
        <dbReference type="EMBL" id="AAG17740.1"/>
    </source>
</evidence>
<evidence type="ECO:0000256" key="1">
    <source>
        <dbReference type="ARBA" id="ARBA00004448"/>
    </source>
</evidence>
<keyword evidence="9" id="KW-0249">Electron transport</keyword>
<feature type="transmembrane region" description="Helical" evidence="16">
    <location>
        <begin position="6"/>
        <end position="23"/>
    </location>
</feature>
<evidence type="ECO:0000256" key="13">
    <source>
        <dbReference type="ARBA" id="ARBA00023128"/>
    </source>
</evidence>
<feature type="transmembrane region" description="Helical" evidence="16">
    <location>
        <begin position="372"/>
        <end position="399"/>
    </location>
</feature>
<comment type="function">
    <text evidence="16">Core subunit of the mitochondrial membrane respiratory chain NADH dehydrogenase (Complex I) which catalyzes electron transfer from NADH through the respiratory chain, using ubiquinone as an electron acceptor. Essential for the catalytic activity and assembly of complex I.</text>
</comment>
<dbReference type="Gene3D" id="1.20.5.2700">
    <property type="match status" value="1"/>
</dbReference>
<dbReference type="InterPro" id="IPR018393">
    <property type="entry name" value="NADHpl_OxRdtase_5_subgr"/>
</dbReference>
<feature type="transmembrane region" description="Helical" evidence="16">
    <location>
        <begin position="211"/>
        <end position="232"/>
    </location>
</feature>
<feature type="transmembrane region" description="Helical" evidence="16">
    <location>
        <begin position="621"/>
        <end position="640"/>
    </location>
</feature>
<feature type="transmembrane region" description="Helical" evidence="16">
    <location>
        <begin position="136"/>
        <end position="155"/>
    </location>
</feature>
<organism evidence="20">
    <name type="scientific">Rhodomonas salina</name>
    <name type="common">Pyrenomonas salina</name>
    <dbReference type="NCBI Taxonomy" id="3034"/>
    <lineage>
        <taxon>Eukaryota</taxon>
        <taxon>Cryptophyceae</taxon>
        <taxon>Pyrenomonadales</taxon>
        <taxon>Pyrenomonadaceae</taxon>
        <taxon>Rhodomonas</taxon>
    </lineage>
</organism>
<comment type="catalytic activity">
    <reaction evidence="15 16">
        <text>a ubiquinone + NADH + 5 H(+)(in) = a ubiquinol + NAD(+) + 4 H(+)(out)</text>
        <dbReference type="Rhea" id="RHEA:29091"/>
        <dbReference type="Rhea" id="RHEA-COMP:9565"/>
        <dbReference type="Rhea" id="RHEA-COMP:9566"/>
        <dbReference type="ChEBI" id="CHEBI:15378"/>
        <dbReference type="ChEBI" id="CHEBI:16389"/>
        <dbReference type="ChEBI" id="CHEBI:17976"/>
        <dbReference type="ChEBI" id="CHEBI:57540"/>
        <dbReference type="ChEBI" id="CHEBI:57945"/>
        <dbReference type="EC" id="7.1.1.2"/>
    </reaction>
</comment>
<dbReference type="RefSeq" id="NP_066469.1">
    <property type="nucleotide sequence ID" value="NC_002572.1"/>
</dbReference>
<evidence type="ECO:0000256" key="16">
    <source>
        <dbReference type="RuleBase" id="RU003404"/>
    </source>
</evidence>
<keyword evidence="20" id="KW-0560">Oxidoreductase</keyword>
<evidence type="ECO:0000256" key="7">
    <source>
        <dbReference type="ARBA" id="ARBA00022792"/>
    </source>
</evidence>
<keyword evidence="8" id="KW-1278">Translocase</keyword>
<feature type="domain" description="NADH dehydrogenase subunit 5 C-terminal" evidence="19">
    <location>
        <begin position="434"/>
        <end position="637"/>
    </location>
</feature>
<evidence type="ECO:0000256" key="5">
    <source>
        <dbReference type="ARBA" id="ARBA00022660"/>
    </source>
</evidence>
<evidence type="ECO:0000256" key="10">
    <source>
        <dbReference type="ARBA" id="ARBA00022989"/>
    </source>
</evidence>
<feature type="domain" description="NADH:quinone oxidoreductase/Mrp antiporter transmembrane" evidence="17">
    <location>
        <begin position="130"/>
        <end position="421"/>
    </location>
</feature>
<evidence type="ECO:0000259" key="18">
    <source>
        <dbReference type="Pfam" id="PF00662"/>
    </source>
</evidence>
<evidence type="ECO:0000259" key="19">
    <source>
        <dbReference type="Pfam" id="PF06455"/>
    </source>
</evidence>
<dbReference type="NCBIfam" id="TIGR01974">
    <property type="entry name" value="NDH_I_L"/>
    <property type="match status" value="1"/>
</dbReference>
<feature type="transmembrane region" description="Helical" evidence="16">
    <location>
        <begin position="30"/>
        <end position="48"/>
    </location>
</feature>
<feature type="transmembrane region" description="Helical" evidence="16">
    <location>
        <begin position="592"/>
        <end position="609"/>
    </location>
</feature>
<keyword evidence="4 16" id="KW-0813">Transport</keyword>
<evidence type="ECO:0000256" key="4">
    <source>
        <dbReference type="ARBA" id="ARBA00022448"/>
    </source>
</evidence>
<dbReference type="InterPro" id="IPR010934">
    <property type="entry name" value="NADH_DH_su5_C"/>
</dbReference>
<dbReference type="NCBIfam" id="NF005141">
    <property type="entry name" value="PRK06590.1"/>
    <property type="match status" value="1"/>
</dbReference>
<evidence type="ECO:0000256" key="8">
    <source>
        <dbReference type="ARBA" id="ARBA00022967"/>
    </source>
</evidence>
<feature type="transmembrane region" description="Helical" evidence="16">
    <location>
        <begin position="253"/>
        <end position="271"/>
    </location>
</feature>